<dbReference type="HAMAP" id="MF_00844_B">
    <property type="entry name" value="RqcH_B"/>
    <property type="match status" value="1"/>
</dbReference>
<dbReference type="Pfam" id="PF05670">
    <property type="entry name" value="NFACT-R_1"/>
    <property type="match status" value="1"/>
</dbReference>
<comment type="caution">
    <text evidence="7">The sequence shown here is derived from an EMBL/GenBank/DDBJ whole genome shotgun (WGS) entry which is preliminary data.</text>
</comment>
<keyword evidence="4 5" id="KW-0648">Protein biosynthesis</keyword>
<evidence type="ECO:0000259" key="6">
    <source>
        <dbReference type="Pfam" id="PF05670"/>
    </source>
</evidence>
<evidence type="ECO:0000256" key="5">
    <source>
        <dbReference type="HAMAP-Rule" id="MF_00844"/>
    </source>
</evidence>
<comment type="subunit">
    <text evidence="5">Associates with stalled 50S ribosomal subunits. Binds to RqcP.</text>
</comment>
<keyword evidence="2 5" id="KW-0699">rRNA-binding</keyword>
<dbReference type="Proteomes" id="UP001198893">
    <property type="component" value="Unassembled WGS sequence"/>
</dbReference>
<dbReference type="RefSeq" id="WP_227709552.1">
    <property type="nucleotide sequence ID" value="NZ_JAJEQW010000001.1"/>
</dbReference>
<evidence type="ECO:0000256" key="3">
    <source>
        <dbReference type="ARBA" id="ARBA00022884"/>
    </source>
</evidence>
<comment type="function">
    <text evidence="5">Key component of the ribosome quality control system (RQC), a ribosome-associated complex that mediates the extraction of incompletely synthesized nascent chains from stalled ribosomes and their subsequent degradation. RqcH recruits Ala-charged tRNA, and with RqcP directs the elongation of stalled nascent chains on 50S ribosomal subunits, leading to non-templated C-terminal alanine extensions (Ala tail). The Ala tail promotes nascent chain degradation. May add between 1 and at least 8 Ala residues. Binds to stalled 50S ribosomal subunits.</text>
</comment>
<feature type="domain" description="NFACT RNA-binding" evidence="6">
    <location>
        <begin position="461"/>
        <end position="554"/>
    </location>
</feature>
<dbReference type="GO" id="GO:0000049">
    <property type="term" value="F:tRNA binding"/>
    <property type="evidence" value="ECO:0007669"/>
    <property type="project" value="UniProtKB-UniRule"/>
</dbReference>
<dbReference type="InterPro" id="IPR051608">
    <property type="entry name" value="RQC_Subunit_NEMF"/>
</dbReference>
<dbReference type="InterPro" id="IPR010979">
    <property type="entry name" value="Ribosomal_uS13-like_H2TH"/>
</dbReference>
<dbReference type="InterPro" id="IPR008532">
    <property type="entry name" value="NFACT_RNA-bd"/>
</dbReference>
<evidence type="ECO:0000256" key="2">
    <source>
        <dbReference type="ARBA" id="ARBA00022730"/>
    </source>
</evidence>
<dbReference type="Gene3D" id="1.10.8.50">
    <property type="match status" value="1"/>
</dbReference>
<protein>
    <recommendedName>
        <fullName evidence="5">Rqc2 homolog RqcH</fullName>
        <shortName evidence="5">RqcH</shortName>
    </recommendedName>
</protein>
<gene>
    <name evidence="5" type="primary">rqcH</name>
    <name evidence="7" type="ORF">LKD47_02335</name>
</gene>
<accession>A0AAW4WH51</accession>
<sequence length="583" mass="66202">MALDGITVAALTAELNQTILNGRISKIAQPEADELLLTIKAPSGQYRLSLSASASLPYLYLTAQNKVSPMTAPNFCMVLRKHIANGRIIAISQLGLERIIRITVEHLDEMGDLKKKNLIIELMGKYSNIIFCDENERIIDSIKRVPSQMSSVREVLPGREYFIPETQDKRNPLDCSYEQFCEKASSLPLPLAKALTSAFTGISGQVAAEICYRASLDADTPINTLEEDALLHLYHNFSWLMEDVGNANFKPCILYKGEEPAEYAAILPTRYEHTEGYHIEPADSISAVLEQFYASRSLYTRMRQKSVDLRKIVSTHLERSSKKLDLQLKQLKDTEKRDKFKVYGELLNTYGYQVTEGAKSVEVPNYYTGEMLTIPLDETLSPLDNAKKYFARYNKLKRTFEALNTQTKETRTEMAHLQTIQASLAIAESEDDLAQIRDELETYGYIRRKMNGKKKQKSKSKPFHYRSSDGFDIYVGKNNFQNDELTFKVANGNDWWFHAKGMPGSHVIVKTEGRELPDRTFEEAGRLAGYYSSGRDNEKIEIDYLQRKNVKKPNGAVAGYVIYYTNYSLTIHPDISGIEKISE</sequence>
<dbReference type="GO" id="GO:1990112">
    <property type="term" value="C:RQC complex"/>
    <property type="evidence" value="ECO:0007669"/>
    <property type="project" value="TreeGrafter"/>
</dbReference>
<comment type="similarity">
    <text evidence="5">Belongs to the NEMF family.</text>
</comment>
<dbReference type="GO" id="GO:0019843">
    <property type="term" value="F:rRNA binding"/>
    <property type="evidence" value="ECO:0007669"/>
    <property type="project" value="UniProtKB-UniRule"/>
</dbReference>
<organism evidence="7 8">
    <name type="scientific">Roseburia amylophila</name>
    <dbReference type="NCBI Taxonomy" id="2981794"/>
    <lineage>
        <taxon>Bacteria</taxon>
        <taxon>Bacillati</taxon>
        <taxon>Bacillota</taxon>
        <taxon>Clostridia</taxon>
        <taxon>Lachnospirales</taxon>
        <taxon>Lachnospiraceae</taxon>
        <taxon>Roseburia</taxon>
    </lineage>
</organism>
<evidence type="ECO:0000256" key="4">
    <source>
        <dbReference type="ARBA" id="ARBA00022917"/>
    </source>
</evidence>
<keyword evidence="3 5" id="KW-0694">RNA-binding</keyword>
<dbReference type="EMBL" id="JAJEQW010000001">
    <property type="protein sequence ID" value="MCC2241142.1"/>
    <property type="molecule type" value="Genomic_DNA"/>
</dbReference>
<name>A0AAW4WH51_9FIRM</name>
<dbReference type="GO" id="GO:0072344">
    <property type="term" value="P:rescue of stalled ribosome"/>
    <property type="evidence" value="ECO:0007669"/>
    <property type="project" value="UniProtKB-UniRule"/>
</dbReference>
<dbReference type="InterPro" id="IPR043682">
    <property type="entry name" value="RqcH_bacterial"/>
</dbReference>
<dbReference type="PANTHER" id="PTHR15239">
    <property type="entry name" value="NUCLEAR EXPORT MEDIATOR FACTOR NEMF"/>
    <property type="match status" value="1"/>
</dbReference>
<evidence type="ECO:0000256" key="1">
    <source>
        <dbReference type="ARBA" id="ARBA00022555"/>
    </source>
</evidence>
<proteinExistence type="inferred from homology"/>
<dbReference type="GO" id="GO:0043023">
    <property type="term" value="F:ribosomal large subunit binding"/>
    <property type="evidence" value="ECO:0007669"/>
    <property type="project" value="UniProtKB-UniRule"/>
</dbReference>
<dbReference type="AlphaFoldDB" id="A0AAW4WH51"/>
<dbReference type="Pfam" id="PF05833">
    <property type="entry name" value="NFACT_N"/>
    <property type="match status" value="1"/>
</dbReference>
<evidence type="ECO:0000313" key="7">
    <source>
        <dbReference type="EMBL" id="MCC2241142.1"/>
    </source>
</evidence>
<dbReference type="PANTHER" id="PTHR15239:SF6">
    <property type="entry name" value="RIBOSOME QUALITY CONTROL COMPLEX SUBUNIT NEMF"/>
    <property type="match status" value="1"/>
</dbReference>
<dbReference type="SUPFAM" id="SSF46946">
    <property type="entry name" value="S13-like H2TH domain"/>
    <property type="match status" value="1"/>
</dbReference>
<evidence type="ECO:0000313" key="8">
    <source>
        <dbReference type="Proteomes" id="UP001198893"/>
    </source>
</evidence>
<reference evidence="7" key="1">
    <citation type="submission" date="2021-10" db="EMBL/GenBank/DDBJ databases">
        <title>Anaerobic single-cell dispensing facilitates the cultivation of human gut bacteria.</title>
        <authorList>
            <person name="Afrizal A."/>
        </authorList>
    </citation>
    <scope>NUCLEOTIDE SEQUENCE</scope>
    <source>
        <strain evidence="7">CLA-AA-H204</strain>
    </source>
</reference>
<dbReference type="Gene3D" id="2.30.310.10">
    <property type="entry name" value="ibrinogen binding protein from staphylococcus aureus domain"/>
    <property type="match status" value="1"/>
</dbReference>
<dbReference type="FunFam" id="2.30.310.10:FF:000004">
    <property type="entry name" value="Fibronectin-binding protein A"/>
    <property type="match status" value="1"/>
</dbReference>
<keyword evidence="1 5" id="KW-0820">tRNA-binding</keyword>